<protein>
    <recommendedName>
        <fullName evidence="18">TonB-denpendent receptor</fullName>
    </recommendedName>
</protein>
<dbReference type="Gene3D" id="2.40.170.20">
    <property type="entry name" value="TonB-dependent receptor, beta-barrel domain"/>
    <property type="match status" value="1"/>
</dbReference>
<evidence type="ECO:0000256" key="8">
    <source>
        <dbReference type="ARBA" id="ARBA00023077"/>
    </source>
</evidence>
<name>A0A167BUJ9_9GAMM</name>
<proteinExistence type="inferred from homology"/>
<dbReference type="InterPro" id="IPR037066">
    <property type="entry name" value="Plug_dom_sf"/>
</dbReference>
<dbReference type="InterPro" id="IPR036942">
    <property type="entry name" value="Beta-barrel_TonB_sf"/>
</dbReference>
<evidence type="ECO:0000259" key="15">
    <source>
        <dbReference type="Pfam" id="PF07715"/>
    </source>
</evidence>
<dbReference type="Pfam" id="PF00593">
    <property type="entry name" value="TonB_dep_Rec_b-barrel"/>
    <property type="match status" value="1"/>
</dbReference>
<evidence type="ECO:0000313" key="17">
    <source>
        <dbReference type="Proteomes" id="UP000076587"/>
    </source>
</evidence>
<evidence type="ECO:0000256" key="2">
    <source>
        <dbReference type="ARBA" id="ARBA00022448"/>
    </source>
</evidence>
<dbReference type="Gene3D" id="2.170.130.10">
    <property type="entry name" value="TonB-dependent receptor, plug domain"/>
    <property type="match status" value="1"/>
</dbReference>
<evidence type="ECO:0000259" key="14">
    <source>
        <dbReference type="Pfam" id="PF00593"/>
    </source>
</evidence>
<gene>
    <name evidence="16" type="ORF">N482_10930</name>
</gene>
<dbReference type="Pfam" id="PF07715">
    <property type="entry name" value="Plug"/>
    <property type="match status" value="1"/>
</dbReference>
<dbReference type="PANTHER" id="PTHR32552">
    <property type="entry name" value="FERRICHROME IRON RECEPTOR-RELATED"/>
    <property type="match status" value="1"/>
</dbReference>
<evidence type="ECO:0000256" key="4">
    <source>
        <dbReference type="ARBA" id="ARBA00022496"/>
    </source>
</evidence>
<accession>A0A167BUJ9</accession>
<keyword evidence="7" id="KW-0406">Ion transport</keyword>
<evidence type="ECO:0000256" key="10">
    <source>
        <dbReference type="ARBA" id="ARBA00023237"/>
    </source>
</evidence>
<dbReference type="GO" id="GO:0006826">
    <property type="term" value="P:iron ion transport"/>
    <property type="evidence" value="ECO:0007669"/>
    <property type="project" value="UniProtKB-KW"/>
</dbReference>
<keyword evidence="9 11" id="KW-0472">Membrane</keyword>
<keyword evidence="2 11" id="KW-0813">Transport</keyword>
<dbReference type="RefSeq" id="WP_081227928.1">
    <property type="nucleotide sequence ID" value="NZ_AUXT01000162.1"/>
</dbReference>
<comment type="caution">
    <text evidence="16">The sequence shown here is derived from an EMBL/GenBank/DDBJ whole genome shotgun (WGS) entry which is preliminary data.</text>
</comment>
<evidence type="ECO:0000256" key="3">
    <source>
        <dbReference type="ARBA" id="ARBA00022452"/>
    </source>
</evidence>
<dbReference type="SUPFAM" id="SSF56935">
    <property type="entry name" value="Porins"/>
    <property type="match status" value="1"/>
</dbReference>
<dbReference type="PANTHER" id="PTHR32552:SF81">
    <property type="entry name" value="TONB-DEPENDENT OUTER MEMBRANE RECEPTOR"/>
    <property type="match status" value="1"/>
</dbReference>
<keyword evidence="3 11" id="KW-1134">Transmembrane beta strand</keyword>
<reference evidence="16 17" key="1">
    <citation type="submission" date="2013-07" db="EMBL/GenBank/DDBJ databases">
        <title>Comparative Genomic and Metabolomic Analysis of Twelve Strains of Pseudoalteromonas luteoviolacea.</title>
        <authorList>
            <person name="Vynne N.G."/>
            <person name="Mansson M."/>
            <person name="Gram L."/>
        </authorList>
    </citation>
    <scope>NUCLEOTIDE SEQUENCE [LARGE SCALE GENOMIC DNA]</scope>
    <source>
        <strain evidence="16 17">NCIMB 1942</strain>
    </source>
</reference>
<evidence type="ECO:0000256" key="11">
    <source>
        <dbReference type="PROSITE-ProRule" id="PRU01360"/>
    </source>
</evidence>
<evidence type="ECO:0000256" key="12">
    <source>
        <dbReference type="RuleBase" id="RU003357"/>
    </source>
</evidence>
<dbReference type="InterPro" id="IPR039426">
    <property type="entry name" value="TonB-dep_rcpt-like"/>
</dbReference>
<evidence type="ECO:0008006" key="18">
    <source>
        <dbReference type="Google" id="ProtNLM"/>
    </source>
</evidence>
<dbReference type="AlphaFoldDB" id="A0A167BUJ9"/>
<evidence type="ECO:0000256" key="1">
    <source>
        <dbReference type="ARBA" id="ARBA00004571"/>
    </source>
</evidence>
<organism evidence="16 17">
    <name type="scientific">Pseudoalteromonas luteoviolacea NCIMB 1942</name>
    <dbReference type="NCBI Taxonomy" id="1365253"/>
    <lineage>
        <taxon>Bacteria</taxon>
        <taxon>Pseudomonadati</taxon>
        <taxon>Pseudomonadota</taxon>
        <taxon>Gammaproteobacteria</taxon>
        <taxon>Alteromonadales</taxon>
        <taxon>Pseudoalteromonadaceae</taxon>
        <taxon>Pseudoalteromonas</taxon>
    </lineage>
</organism>
<evidence type="ECO:0000256" key="6">
    <source>
        <dbReference type="ARBA" id="ARBA00023004"/>
    </source>
</evidence>
<dbReference type="PATRIC" id="fig|1365253.3.peg.2697"/>
<comment type="subcellular location">
    <subcellularLocation>
        <location evidence="1 11">Cell outer membrane</location>
        <topology evidence="1 11">Multi-pass membrane protein</topology>
    </subcellularLocation>
</comment>
<evidence type="ECO:0000256" key="9">
    <source>
        <dbReference type="ARBA" id="ARBA00023136"/>
    </source>
</evidence>
<dbReference type="InterPro" id="IPR012910">
    <property type="entry name" value="Plug_dom"/>
</dbReference>
<dbReference type="GO" id="GO:0009279">
    <property type="term" value="C:cell outer membrane"/>
    <property type="evidence" value="ECO:0007669"/>
    <property type="project" value="UniProtKB-SubCell"/>
</dbReference>
<keyword evidence="13" id="KW-0732">Signal</keyword>
<feature type="domain" description="TonB-dependent receptor-like beta-barrel" evidence="14">
    <location>
        <begin position="248"/>
        <end position="756"/>
    </location>
</feature>
<keyword evidence="10 11" id="KW-0998">Cell outer membrane</keyword>
<sequence length="789" mass="87148">MSASLGRLGRFSPLYCGVALALSAHSGAALSDEQQELEKIVVTGQKIDRSLQETPTSVAVITSAAMEKENIQDFYDITMRTPNVSGDPSTGYRIRGIDSYTITGGGNGGLARIYVDGAALSEDMTAAGAFSTWDLQQVEVLRGPQSTLQGRSALAGAVVVKTREAEHTSSGKARVIYGQNGEQQAAVAFGGSLIEDELAFRVAAEHKQQEGEIYNPVLNKTMDDKESDFVRVNLAYTPSTMTELTARLSYSNFSSENGTLFQSNTSPDAKYPVNDLFDKRYLFINTDAYTENDSERWVLNVDYDFSAQWLVSYTGSYSDSDYTRLNDSDFGIAKSDVWQQTNDDKRRGHELKFTYSGDKLSGIFGAFVANDDRNMTTASQISYGFVETGVRDQLIAQFTKLGLPAEVMADQVIGIYRAAGADPVMVNGATNPIEEVENQAIFGDFVYQINDQWSVFGGARWDKETRVNSSVASQTLAPETTLPDPKSFAQNPLMVELITGVNQLIAANAQRASGVQPRAEESFTTFLPKIGSTLHIDKDMSVSLSYQKGYRSGGLGVNTTKNTIYTYDPEYTHNYELSLRSTWLDEQLVLNANAFYIDWRDQQVRVQLSGNLFDLEVANAGKSEVKGFETSLDYAWSDTTKVFAGLGYAKTEITDFEFNRSEVVTGDDFVGRAFPKSPNWTANLGVDYDSGTGWLANINVNYQDGAKQFAAPVYQTVDENGDRVLDDPDILGRTIVNARVGYKPADWGVFLTVDNLLDREYINSQGSRRWNYVELGQQRQVALQLEYSF</sequence>
<feature type="chain" id="PRO_5007884412" description="TonB-denpendent receptor" evidence="13">
    <location>
        <begin position="32"/>
        <end position="789"/>
    </location>
</feature>
<comment type="similarity">
    <text evidence="11 12">Belongs to the TonB-dependent receptor family.</text>
</comment>
<evidence type="ECO:0000256" key="7">
    <source>
        <dbReference type="ARBA" id="ARBA00023065"/>
    </source>
</evidence>
<feature type="domain" description="TonB-dependent receptor plug" evidence="15">
    <location>
        <begin position="51"/>
        <end position="157"/>
    </location>
</feature>
<dbReference type="InterPro" id="IPR000531">
    <property type="entry name" value="Beta-barrel_TonB"/>
</dbReference>
<evidence type="ECO:0000313" key="16">
    <source>
        <dbReference type="EMBL" id="KZN46918.1"/>
    </source>
</evidence>
<dbReference type="Proteomes" id="UP000076587">
    <property type="component" value="Unassembled WGS sequence"/>
</dbReference>
<keyword evidence="6" id="KW-0408">Iron</keyword>
<feature type="signal peptide" evidence="13">
    <location>
        <begin position="1"/>
        <end position="31"/>
    </location>
</feature>
<dbReference type="OrthoDB" id="7051185at2"/>
<keyword evidence="5 11" id="KW-0812">Transmembrane</keyword>
<evidence type="ECO:0000256" key="5">
    <source>
        <dbReference type="ARBA" id="ARBA00022692"/>
    </source>
</evidence>
<dbReference type="EMBL" id="AUXT01000162">
    <property type="protein sequence ID" value="KZN46918.1"/>
    <property type="molecule type" value="Genomic_DNA"/>
</dbReference>
<keyword evidence="8 12" id="KW-0798">TonB box</keyword>
<evidence type="ECO:0000256" key="13">
    <source>
        <dbReference type="SAM" id="SignalP"/>
    </source>
</evidence>
<dbReference type="PROSITE" id="PS52016">
    <property type="entry name" value="TONB_DEPENDENT_REC_3"/>
    <property type="match status" value="1"/>
</dbReference>
<keyword evidence="4" id="KW-0410">Iron transport</keyword>